<evidence type="ECO:0000313" key="2">
    <source>
        <dbReference type="Proteomes" id="UP000011873"/>
    </source>
</evidence>
<comment type="caution">
    <text evidence="1">The sequence shown here is derived from an EMBL/GenBank/DDBJ whole genome shotgun (WGS) entry which is preliminary data.</text>
</comment>
<reference evidence="1 2" key="1">
    <citation type="submission" date="2013-01" db="EMBL/GenBank/DDBJ databases">
        <authorList>
            <person name="Harkins D.M."/>
            <person name="Durkin A.S."/>
            <person name="Brinkac L.M."/>
            <person name="Haft D.H."/>
            <person name="Selengut J.D."/>
            <person name="Sanka R."/>
            <person name="DePew J."/>
            <person name="Purushe J."/>
            <person name="Galloway R.L."/>
            <person name="Vinetz J.M."/>
            <person name="Sutton G.G."/>
            <person name="Nierman W.C."/>
            <person name="Fouts D.E."/>
        </authorList>
    </citation>
    <scope>NUCLEOTIDE SEQUENCE [LARGE SCALE GENOMIC DNA]</scope>
    <source>
        <strain evidence="1 2">Sponselee CDC</strain>
    </source>
</reference>
<dbReference type="PATRIC" id="fig|1218567.3.peg.4031"/>
<organism evidence="1 2">
    <name type="scientific">Leptospira borgpetersenii serovar Hardjo-bovis str. Sponselee</name>
    <dbReference type="NCBI Taxonomy" id="1303729"/>
    <lineage>
        <taxon>Bacteria</taxon>
        <taxon>Pseudomonadati</taxon>
        <taxon>Spirochaetota</taxon>
        <taxon>Spirochaetia</taxon>
        <taxon>Leptospirales</taxon>
        <taxon>Leptospiraceae</taxon>
        <taxon>Leptospira</taxon>
    </lineage>
</organism>
<gene>
    <name evidence="1" type="ORF">LEP1GSC016_2425</name>
</gene>
<proteinExistence type="predicted"/>
<dbReference type="AlphaFoldDB" id="M6BNY6"/>
<sequence length="52" mass="6531">MNLILNRFLSKRDAFRKEELRRKHISSLRISGFQIKVQKQRNLFRKREKRIF</sequence>
<name>M6BNY6_LEPBO</name>
<accession>M6BNY6</accession>
<evidence type="ECO:0000313" key="1">
    <source>
        <dbReference type="EMBL" id="EMJ78053.1"/>
    </source>
</evidence>
<dbReference type="Proteomes" id="UP000011873">
    <property type="component" value="Unassembled WGS sequence"/>
</dbReference>
<protein>
    <submittedName>
        <fullName evidence="1">Uncharacterized protein</fullName>
    </submittedName>
</protein>
<dbReference type="EMBL" id="ANMU01000168">
    <property type="protein sequence ID" value="EMJ78053.1"/>
    <property type="molecule type" value="Genomic_DNA"/>
</dbReference>